<keyword evidence="2" id="KW-0812">Transmembrane</keyword>
<protein>
    <recommendedName>
        <fullName evidence="4">TraG N-terminal Proteobacteria domain-containing protein</fullName>
    </recommendedName>
</protein>
<proteinExistence type="predicted"/>
<reference evidence="6" key="1">
    <citation type="journal article" date="2010" name="Stand. Genomic Sci.">
        <title>Complete genome sequence of Sulfurimonas autotrophica type strain (OK10).</title>
        <authorList>
            <person name="Sikorski J."/>
            <person name="Munk C."/>
            <person name="Lapidus A."/>
            <person name="Djao O."/>
            <person name="Lucas S."/>
            <person name="Glavina Del Rio T."/>
            <person name="Nolan M."/>
            <person name="Tice H."/>
            <person name="Han C."/>
            <person name="Cheng J."/>
            <person name="Tapia R."/>
            <person name="Goodwin L."/>
            <person name="Pitluck S."/>
            <person name="Liolios K."/>
            <person name="Ivanova N."/>
            <person name="Mavromatis K."/>
            <person name="Mikhailova N."/>
            <person name="Pati A."/>
            <person name="Sims D."/>
            <person name="Meincke L."/>
            <person name="Brettin T."/>
            <person name="Detter J."/>
            <person name="Chen A."/>
            <person name="Palaniappan K."/>
            <person name="Land M."/>
            <person name="Hauser L."/>
            <person name="Chang Y."/>
            <person name="Jeffries C."/>
            <person name="Rohde M."/>
            <person name="Lang E."/>
            <person name="Spring S."/>
            <person name="Goker M."/>
            <person name="Woyke T."/>
            <person name="Bristow J."/>
            <person name="Eisen J."/>
            <person name="Markowitz V."/>
            <person name="Hugenholtz P."/>
            <person name="Kyrpides N."/>
            <person name="Klenk H."/>
        </authorList>
    </citation>
    <scope>NUCLEOTIDE SEQUENCE [LARGE SCALE GENOMIC DNA]</scope>
    <source>
        <strain evidence="6">ATCC BAA-671 / DSM 16294 / JCM 11897 / OK10</strain>
    </source>
</reference>
<accession>E0UTK4</accession>
<dbReference type="RefSeq" id="WP_013325991.1">
    <property type="nucleotide sequence ID" value="NC_014506.1"/>
</dbReference>
<feature type="transmembrane region" description="Helical" evidence="2">
    <location>
        <begin position="377"/>
        <end position="399"/>
    </location>
</feature>
<feature type="transmembrane region" description="Helical" evidence="2">
    <location>
        <begin position="130"/>
        <end position="149"/>
    </location>
</feature>
<keyword evidence="2" id="KW-0472">Membrane</keyword>
<dbReference type="OrthoDB" id="10011267at2"/>
<evidence type="ECO:0000259" key="4">
    <source>
        <dbReference type="Pfam" id="PF07916"/>
    </source>
</evidence>
<evidence type="ECO:0000313" key="6">
    <source>
        <dbReference type="Proteomes" id="UP000007803"/>
    </source>
</evidence>
<feature type="compositionally biased region" description="Low complexity" evidence="1">
    <location>
        <begin position="1359"/>
        <end position="1373"/>
    </location>
</feature>
<dbReference type="eggNOG" id="COG1511">
    <property type="taxonomic scope" value="Bacteria"/>
</dbReference>
<dbReference type="KEGG" id="sua:Saut_0186"/>
<organism evidence="5 6">
    <name type="scientific">Sulfurimonas autotrophica (strain ATCC BAA-671 / DSM 16294 / JCM 11897 / OK10)</name>
    <dbReference type="NCBI Taxonomy" id="563040"/>
    <lineage>
        <taxon>Bacteria</taxon>
        <taxon>Pseudomonadati</taxon>
        <taxon>Campylobacterota</taxon>
        <taxon>Epsilonproteobacteria</taxon>
        <taxon>Campylobacterales</taxon>
        <taxon>Sulfurimonadaceae</taxon>
        <taxon>Sulfurimonas</taxon>
    </lineage>
</organism>
<feature type="signal peptide" evidence="3">
    <location>
        <begin position="1"/>
        <end position="19"/>
    </location>
</feature>
<dbReference type="HOGENOM" id="CLU_242102_0_0_7"/>
<feature type="region of interest" description="Disordered" evidence="1">
    <location>
        <begin position="1333"/>
        <end position="1397"/>
    </location>
</feature>
<evidence type="ECO:0000256" key="3">
    <source>
        <dbReference type="SAM" id="SignalP"/>
    </source>
</evidence>
<feature type="transmembrane region" description="Helical" evidence="2">
    <location>
        <begin position="57"/>
        <end position="74"/>
    </location>
</feature>
<feature type="chain" id="PRO_5003141510" description="TraG N-terminal Proteobacteria domain-containing protein" evidence="3">
    <location>
        <begin position="20"/>
        <end position="1662"/>
    </location>
</feature>
<dbReference type="Pfam" id="PF07916">
    <property type="entry name" value="TraG_N"/>
    <property type="match status" value="1"/>
</dbReference>
<dbReference type="InterPro" id="IPR012931">
    <property type="entry name" value="TraG_N_Proteobacteria"/>
</dbReference>
<sequence>MKNKLFILMLLLCGVNLNAAEITWVNAFPIYVYGDVTAIAKIYEFINTIVNSPTPQIIISIGVTMAIVISGWKVKDGDYNEIIKALFAPITLYALFFVPTVNVHITDLRVDKGLINYSVPDGGYRKVDNVPYMIAFIPASSSMLVSLFIDLTDNSWDATSTGSKFSTLGFQEMSHISQEALILGTFNNLDVNSSSDVYNMQQYVHQCLVIEALKVPSNHQKLIKPSKTFPEMYDPANFDGNIGNVRVTFTDATGVTEVSDTCANLYTTYVSGVASTLESDFGDVLQGNFPNVDTSSATFNEAWRENAGVQQTVVGNIRKAMITGAATRALAKDLSTDGIGVDGVAMATEIAIEKTIANLRTEGLAKYEWMARMLPNAVFIIMMLMLGIFPLMIIVMTFMGFNAFKGVANFFMGYIAMNFNLVSLALVSNIISYYTAQNAQQAIVSYAGMPFGSTQISEFMYQQADMAGLAGIIGVISVPFVTAAIFYGETKGLAAGISGVTGAFRGNVAADAKDTLVDRDAQQEIDKQMLDDAKNERDASSWLTNEGFTKPSNMSAVEAKNQMMKNLSSIGNANAASEIFHSGNAQNFIHGSAVQSSQGFNKTAGLGGSGVSMETAGSVSFEDGEVMGSMIQKTSDLRSESESYDTSKVGEGQAIGMFGKDMGSAALSDLDSSASATVANATNAVANQVGAGRGLLETGAFNSDGTLAGNAATEALIKGAALTSAQKANNQIGAGEVGNMDDYLSTALQDGHIAAKTVSKVADRRDDLSDMDNKNTQWNEDSIASGNAIASVHKETQAQGAHNALDIEKGTLNDAFKKASSGSEEAGRKSENSLLGVGEEWDKRTATGDDIKTMSKLQDNAAVQEFGGIDSTHAEIMKHGSLDGAIKDMVTAAQEKGISSATHADNLRDDYGSNLDSKKMMQMSSKDRSDLFDAALNEKDPQKKQAMLDMLDEANQTGGVSRSLSDVTDSIDQSKLDAQLGQAIGIDQNKIAGVNYSQNAMYGEMSSQQSTQSKLGAQGGVEGAVKVDATESSVKAKTQEEVLDSQLKQAGAKDGLDSSIKDLASATDKLAKTAGTLAGGKTAADIATTGKFDSPEQFAESQAKTASQQASKDKAKMLLDEDQEANNGLVKKALMMSRKGYEGEQADEKEAQALDQMERAGLVKTMEDGSIKVATGTKFSDAMAVLNSGDMGRDKQVQIAGTSMNIDRDMDGNTRITGTSLDSTERGSKLDYSVSGFAGAVGVGLAMGAAGLATANQYSKHIASEKIPMKMEDMHGAKPDGNGGFIDSNGKGFGVNENGEVTRNGKVAMKDNPNYKKGFIKAGWDNAKNSLNEKGKNLRSGFTSESLDETISTEKNQTSNENANSSSNSNQNDVSHKKSPDINSNTIIPKSEQGIKPSISEQIGAQFKKEQILNQDTKYNSDMDKLKATHAQQNALNPDNPNVASRQAMEINAMQDAHMKRIEANTKPNLQVPSEKGFFEKRMSALSNVWDGGGSWKTKIAMSAGAMALGSVSATASDIMDAVDPIAHASGTSLGDSSYGGDELKQMQAQFKSNSNGFTTPSWVKGVQPVSTVPQHVQTAFSTPSGFNTQQAISTSTGFSTNAAGQEIYGANKNDTLFRNDTSAESLRIQEDIALGTEFNQETSEGIQAAVERLMDADRNEK</sequence>
<dbReference type="STRING" id="563040.Saut_0186"/>
<feature type="compositionally biased region" description="Polar residues" evidence="1">
    <location>
        <begin position="1340"/>
        <end position="1358"/>
    </location>
</feature>
<evidence type="ECO:0000256" key="2">
    <source>
        <dbReference type="SAM" id="Phobius"/>
    </source>
</evidence>
<feature type="transmembrane region" description="Helical" evidence="2">
    <location>
        <begin position="86"/>
        <end position="105"/>
    </location>
</feature>
<feature type="region of interest" description="Disordered" evidence="1">
    <location>
        <begin position="1206"/>
        <end position="1225"/>
    </location>
</feature>
<gene>
    <name evidence="5" type="ordered locus">Saut_0186</name>
</gene>
<feature type="transmembrane region" description="Helical" evidence="2">
    <location>
        <begin position="411"/>
        <end position="431"/>
    </location>
</feature>
<keyword evidence="2" id="KW-1133">Transmembrane helix</keyword>
<keyword evidence="3" id="KW-0732">Signal</keyword>
<name>E0UTK4_SULAO</name>
<feature type="domain" description="TraG N-terminal Proteobacteria" evidence="4">
    <location>
        <begin position="30"/>
        <end position="495"/>
    </location>
</feature>
<evidence type="ECO:0000256" key="1">
    <source>
        <dbReference type="SAM" id="MobiDB-lite"/>
    </source>
</evidence>
<evidence type="ECO:0000313" key="5">
    <source>
        <dbReference type="EMBL" id="ADN08235.1"/>
    </source>
</evidence>
<dbReference type="Proteomes" id="UP000007803">
    <property type="component" value="Chromosome"/>
</dbReference>
<keyword evidence="6" id="KW-1185">Reference proteome</keyword>
<feature type="transmembrane region" description="Helical" evidence="2">
    <location>
        <begin position="466"/>
        <end position="488"/>
    </location>
</feature>
<dbReference type="EMBL" id="CP002205">
    <property type="protein sequence ID" value="ADN08235.1"/>
    <property type="molecule type" value="Genomic_DNA"/>
</dbReference>